<dbReference type="Pfam" id="PF01546">
    <property type="entry name" value="Peptidase_M20"/>
    <property type="match status" value="1"/>
</dbReference>
<dbReference type="InterPro" id="IPR010158">
    <property type="entry name" value="Amidase_Cbmase"/>
</dbReference>
<dbReference type="SUPFAM" id="SSF55031">
    <property type="entry name" value="Bacterial exopeptidase dimerisation domain"/>
    <property type="match status" value="1"/>
</dbReference>
<accession>A0A1B7SC58</accession>
<evidence type="ECO:0000256" key="2">
    <source>
        <dbReference type="ARBA" id="ARBA00022801"/>
    </source>
</evidence>
<comment type="similarity">
    <text evidence="1">Belongs to the peptidase M20A family.</text>
</comment>
<name>A0A1B7SC58_9ASCO</name>
<dbReference type="Gene3D" id="3.30.70.360">
    <property type="match status" value="1"/>
</dbReference>
<dbReference type="SUPFAM" id="SSF53187">
    <property type="entry name" value="Zn-dependent exopeptidases"/>
    <property type="match status" value="1"/>
</dbReference>
<keyword evidence="4" id="KW-1185">Reference proteome</keyword>
<dbReference type="InterPro" id="IPR002933">
    <property type="entry name" value="Peptidase_M20"/>
</dbReference>
<dbReference type="AlphaFoldDB" id="A0A1B7SC58"/>
<dbReference type="Pfam" id="PF07687">
    <property type="entry name" value="M20_dimer"/>
    <property type="match status" value="1"/>
</dbReference>
<dbReference type="PANTHER" id="PTHR32494:SF5">
    <property type="entry name" value="ALLANTOATE AMIDOHYDROLASE"/>
    <property type="match status" value="1"/>
</dbReference>
<dbReference type="NCBIfam" id="TIGR01879">
    <property type="entry name" value="hydantase"/>
    <property type="match status" value="1"/>
</dbReference>
<evidence type="ECO:0000256" key="1">
    <source>
        <dbReference type="ARBA" id="ARBA00006247"/>
    </source>
</evidence>
<reference evidence="3" key="1">
    <citation type="journal article" date="2021" name="Open Biol.">
        <title>Shared evolutionary footprints suggest mitochondrial oxidative damage underlies multiple complex I losses in fungi.</title>
        <authorList>
            <person name="Schikora-Tamarit M.A."/>
            <person name="Marcet-Houben M."/>
            <person name="Nosek J."/>
            <person name="Gabaldon T."/>
        </authorList>
    </citation>
    <scope>NUCLEOTIDE SEQUENCE</scope>
    <source>
        <strain evidence="3">NCAIM Y.01608</strain>
    </source>
</reference>
<gene>
    <name evidence="3" type="ORF">OGATHE_001048</name>
</gene>
<dbReference type="CDD" id="cd03884">
    <property type="entry name" value="M20_bAS"/>
    <property type="match status" value="1"/>
</dbReference>
<dbReference type="PIRSF" id="PIRSF001235">
    <property type="entry name" value="Amidase_carbamoylase"/>
    <property type="match status" value="1"/>
</dbReference>
<evidence type="ECO:0000313" key="4">
    <source>
        <dbReference type="Proteomes" id="UP000788993"/>
    </source>
</evidence>
<dbReference type="OrthoDB" id="4676at2759"/>
<dbReference type="EMBL" id="JAEUBD010000146">
    <property type="protein sequence ID" value="KAH3676559.1"/>
    <property type="molecule type" value="Genomic_DNA"/>
</dbReference>
<reference evidence="3" key="2">
    <citation type="submission" date="2021-01" db="EMBL/GenBank/DDBJ databases">
        <authorList>
            <person name="Schikora-Tamarit M.A."/>
        </authorList>
    </citation>
    <scope>NUCLEOTIDE SEQUENCE</scope>
    <source>
        <strain evidence="3">NCAIM Y.01608</strain>
    </source>
</reference>
<dbReference type="InterPro" id="IPR011650">
    <property type="entry name" value="Peptidase_M20_dimer"/>
</dbReference>
<dbReference type="InterPro" id="IPR036264">
    <property type="entry name" value="Bact_exopeptidase_dim_dom"/>
</dbReference>
<sequence length="437" mass="48215">MISENFKIQESELIQTIHSTAQKFGAHGVWGDDPTETGVCRLALTDLDRQIKDWFIEETKSLGCTIKVDNVGNIFATFPGKHNDHLATGIGSHLDTQPTGGRYDGIYGVLSGLQVLRTLKSNGYIPNFPITLVNWCNEEGARFPMSMMASSVWAGLTTKEDVYKLQDVFDSSITVKDELKRIGYLGEVECSHRFNPLKCHFEIHIEQGPILEALDKKIGVVTGAQAFSWIEVTFEGTAQHTGTTPLEFRQDALLAASQVIWKLNEMAKTHGGLATVGKISIGPDVVNVIPEKVSFVIDFRHCDDNVHKAMESEVFDIIEQASKNALGNGRPLKYSTNLLIHSPASHFDKKMLGIIKDSASSIVGDTLTHEIVSGAGHDSCNTNHIVPTAMIFVPSKDGISHNPKEYTKPEEILIGFKVLLETILRYDADRLSELQPN</sequence>
<protein>
    <submittedName>
        <fullName evidence="3">Uncharacterized protein</fullName>
    </submittedName>
</protein>
<dbReference type="Proteomes" id="UP000788993">
    <property type="component" value="Unassembled WGS sequence"/>
</dbReference>
<keyword evidence="2" id="KW-0378">Hydrolase</keyword>
<organism evidence="3 4">
    <name type="scientific">Ogataea polymorpha</name>
    <dbReference type="NCBI Taxonomy" id="460523"/>
    <lineage>
        <taxon>Eukaryota</taxon>
        <taxon>Fungi</taxon>
        <taxon>Dikarya</taxon>
        <taxon>Ascomycota</taxon>
        <taxon>Saccharomycotina</taxon>
        <taxon>Pichiomycetes</taxon>
        <taxon>Pichiales</taxon>
        <taxon>Pichiaceae</taxon>
        <taxon>Ogataea</taxon>
    </lineage>
</organism>
<dbReference type="PANTHER" id="PTHR32494">
    <property type="entry name" value="ALLANTOATE DEIMINASE-RELATED"/>
    <property type="match status" value="1"/>
</dbReference>
<proteinExistence type="inferred from homology"/>
<dbReference type="RefSeq" id="XP_018209045.1">
    <property type="nucleotide sequence ID" value="XM_018356688.1"/>
</dbReference>
<dbReference type="Gene3D" id="3.40.630.10">
    <property type="entry name" value="Zn peptidases"/>
    <property type="match status" value="1"/>
</dbReference>
<dbReference type="GO" id="GO:0016813">
    <property type="term" value="F:hydrolase activity, acting on carbon-nitrogen (but not peptide) bonds, in linear amidines"/>
    <property type="evidence" value="ECO:0007669"/>
    <property type="project" value="InterPro"/>
</dbReference>
<evidence type="ECO:0000313" key="3">
    <source>
        <dbReference type="EMBL" id="KAH3676559.1"/>
    </source>
</evidence>
<comment type="caution">
    <text evidence="3">The sequence shown here is derived from an EMBL/GenBank/DDBJ whole genome shotgun (WGS) entry which is preliminary data.</text>
</comment>